<dbReference type="PANTHER" id="PTHR40691">
    <property type="entry name" value="(NA+)-NQR MATURATION NQRM"/>
    <property type="match status" value="1"/>
</dbReference>
<keyword evidence="2" id="KW-1133">Transmembrane helix</keyword>
<proteinExistence type="predicted"/>
<dbReference type="Proteomes" id="UP000218896">
    <property type="component" value="Unassembled WGS sequence"/>
</dbReference>
<organism evidence="3 4">
    <name type="scientific">Halovibrio salipaludis</name>
    <dbReference type="NCBI Taxonomy" id="2032626"/>
    <lineage>
        <taxon>Bacteria</taxon>
        <taxon>Pseudomonadati</taxon>
        <taxon>Pseudomonadota</taxon>
        <taxon>Gammaproteobacteria</taxon>
        <taxon>Oceanospirillales</taxon>
        <taxon>Halomonadaceae</taxon>
        <taxon>Halovibrio</taxon>
    </lineage>
</organism>
<comment type="caution">
    <text evidence="3">The sequence shown here is derived from an EMBL/GenBank/DDBJ whole genome shotgun (WGS) entry which is preliminary data.</text>
</comment>
<feature type="region of interest" description="Disordered" evidence="1">
    <location>
        <begin position="50"/>
        <end position="82"/>
    </location>
</feature>
<keyword evidence="2" id="KW-0812">Transmembrane</keyword>
<gene>
    <name evidence="3" type="ORF">CK501_07235</name>
</gene>
<dbReference type="AlphaFoldDB" id="A0A2A2F9M3"/>
<dbReference type="InterPro" id="IPR007495">
    <property type="entry name" value="NqrM"/>
</dbReference>
<dbReference type="EMBL" id="NSKD01000002">
    <property type="protein sequence ID" value="PAU81329.1"/>
    <property type="molecule type" value="Genomic_DNA"/>
</dbReference>
<dbReference type="Pfam" id="PF04400">
    <property type="entry name" value="NqrM"/>
    <property type="match status" value="1"/>
</dbReference>
<sequence>MFETFVLAVVLVMVLIAGMSIGVIFGRKPISGSCGGVGNQVGGGSGCSVCGRSSGSCSDDDEAPDAGEADNLTYNADSDRRA</sequence>
<dbReference type="RefSeq" id="WP_095617051.1">
    <property type="nucleotide sequence ID" value="NZ_NSKD01000002.1"/>
</dbReference>
<feature type="compositionally biased region" description="Acidic residues" evidence="1">
    <location>
        <begin position="58"/>
        <end position="68"/>
    </location>
</feature>
<evidence type="ECO:0000256" key="1">
    <source>
        <dbReference type="SAM" id="MobiDB-lite"/>
    </source>
</evidence>
<dbReference type="PANTHER" id="PTHR40691:SF3">
    <property type="entry name" value="(NA+)-NQR MATURATION NQRM"/>
    <property type="match status" value="1"/>
</dbReference>
<accession>A0A2A2F9M3</accession>
<evidence type="ECO:0000256" key="2">
    <source>
        <dbReference type="SAM" id="Phobius"/>
    </source>
</evidence>
<evidence type="ECO:0000313" key="3">
    <source>
        <dbReference type="EMBL" id="PAU81329.1"/>
    </source>
</evidence>
<reference evidence="3 4" key="1">
    <citation type="submission" date="2017-08" db="EMBL/GenBank/DDBJ databases">
        <title>Halovibrio sewagensis sp. nov., isolated from wastewater of high salinity.</title>
        <authorList>
            <person name="Dong X."/>
            <person name="Zhang G."/>
        </authorList>
    </citation>
    <scope>NUCLEOTIDE SEQUENCE [LARGE SCALE GENOMIC DNA]</scope>
    <source>
        <strain evidence="3 4">YL5-2</strain>
    </source>
</reference>
<evidence type="ECO:0000313" key="4">
    <source>
        <dbReference type="Proteomes" id="UP000218896"/>
    </source>
</evidence>
<keyword evidence="4" id="KW-1185">Reference proteome</keyword>
<feature type="transmembrane region" description="Helical" evidence="2">
    <location>
        <begin position="6"/>
        <end position="25"/>
    </location>
</feature>
<protein>
    <submittedName>
        <fullName evidence="3">ApbE family protein</fullName>
    </submittedName>
</protein>
<keyword evidence="2" id="KW-0472">Membrane</keyword>
<name>A0A2A2F9M3_9GAMM</name>